<proteinExistence type="predicted"/>
<evidence type="ECO:0000256" key="5">
    <source>
        <dbReference type="ARBA" id="ARBA00022806"/>
    </source>
</evidence>
<dbReference type="Proteomes" id="UP001491310">
    <property type="component" value="Unassembled WGS sequence"/>
</dbReference>
<dbReference type="CDD" id="cd17970">
    <property type="entry name" value="DEAHc_FancJ"/>
    <property type="match status" value="1"/>
</dbReference>
<evidence type="ECO:0000256" key="9">
    <source>
        <dbReference type="ARBA" id="ARBA00023235"/>
    </source>
</evidence>
<dbReference type="Pfam" id="PF13307">
    <property type="entry name" value="Helicase_C_2"/>
    <property type="match status" value="1"/>
</dbReference>
<dbReference type="InterPro" id="IPR010614">
    <property type="entry name" value="RAD3-like_helicase_DEAD"/>
</dbReference>
<dbReference type="Gene3D" id="3.40.50.300">
    <property type="entry name" value="P-loop containing nucleotide triphosphate hydrolases"/>
    <property type="match status" value="2"/>
</dbReference>
<comment type="caution">
    <text evidence="13">The sequence shown here is derived from an EMBL/GenBank/DDBJ whole genome shotgun (WGS) entry which is preliminary data.</text>
</comment>
<evidence type="ECO:0000256" key="6">
    <source>
        <dbReference type="ARBA" id="ARBA00022840"/>
    </source>
</evidence>
<dbReference type="InterPro" id="IPR006554">
    <property type="entry name" value="Helicase-like_DEXD_c2"/>
</dbReference>
<evidence type="ECO:0000256" key="8">
    <source>
        <dbReference type="ARBA" id="ARBA00023014"/>
    </source>
</evidence>
<dbReference type="CDD" id="cd18788">
    <property type="entry name" value="SF2_C_XPD"/>
    <property type="match status" value="1"/>
</dbReference>
<evidence type="ECO:0000256" key="3">
    <source>
        <dbReference type="ARBA" id="ARBA00022741"/>
    </source>
</evidence>
<dbReference type="InterPro" id="IPR013020">
    <property type="entry name" value="Rad3/Chl1-like"/>
</dbReference>
<dbReference type="SUPFAM" id="SSF52540">
    <property type="entry name" value="P-loop containing nucleoside triphosphate hydrolases"/>
    <property type="match status" value="1"/>
</dbReference>
<accession>A0ABR2Z353</accession>
<dbReference type="InterPro" id="IPR006555">
    <property type="entry name" value="ATP-dep_Helicase_C"/>
</dbReference>
<feature type="region of interest" description="Disordered" evidence="11">
    <location>
        <begin position="50"/>
        <end position="100"/>
    </location>
</feature>
<evidence type="ECO:0000313" key="13">
    <source>
        <dbReference type="EMBL" id="KAK9918395.1"/>
    </source>
</evidence>
<dbReference type="PANTHER" id="PTHR11472">
    <property type="entry name" value="DNA REPAIR DEAD HELICASE RAD3/XP-D SUBFAMILY MEMBER"/>
    <property type="match status" value="1"/>
</dbReference>
<feature type="domain" description="Helicase ATP-binding" evidence="12">
    <location>
        <begin position="1"/>
        <end position="292"/>
    </location>
</feature>
<dbReference type="PROSITE" id="PS00690">
    <property type="entry name" value="DEAH_ATP_HELICASE"/>
    <property type="match status" value="1"/>
</dbReference>
<evidence type="ECO:0000259" key="12">
    <source>
        <dbReference type="PROSITE" id="PS51193"/>
    </source>
</evidence>
<gene>
    <name evidence="13" type="ORF">WJX75_003777</name>
</gene>
<protein>
    <recommendedName>
        <fullName evidence="12">Helicase ATP-binding domain-containing protein</fullName>
    </recommendedName>
</protein>
<dbReference type="SMART" id="SM00488">
    <property type="entry name" value="DEXDc2"/>
    <property type="match status" value="1"/>
</dbReference>
<keyword evidence="5" id="KW-0347">Helicase</keyword>
<reference evidence="13 14" key="1">
    <citation type="journal article" date="2024" name="Nat. Commun.">
        <title>Phylogenomics reveals the evolutionary origins of lichenization in chlorophyte algae.</title>
        <authorList>
            <person name="Puginier C."/>
            <person name="Libourel C."/>
            <person name="Otte J."/>
            <person name="Skaloud P."/>
            <person name="Haon M."/>
            <person name="Grisel S."/>
            <person name="Petersen M."/>
            <person name="Berrin J.G."/>
            <person name="Delaux P.M."/>
            <person name="Dal Grande F."/>
            <person name="Keller J."/>
        </authorList>
    </citation>
    <scope>NUCLEOTIDE SEQUENCE [LARGE SCALE GENOMIC DNA]</scope>
    <source>
        <strain evidence="13 14">SAG 216-7</strain>
    </source>
</reference>
<dbReference type="SMART" id="SM00491">
    <property type="entry name" value="HELICc2"/>
    <property type="match status" value="1"/>
</dbReference>
<keyword evidence="3" id="KW-0547">Nucleotide-binding</keyword>
<keyword evidence="6" id="KW-0067">ATP-binding</keyword>
<dbReference type="Pfam" id="PF06733">
    <property type="entry name" value="DEAD_2"/>
    <property type="match status" value="1"/>
</dbReference>
<keyword evidence="7" id="KW-0408">Iron</keyword>
<sequence>MAKVLQTIINKENALLEAPTGSGKTLSLLCSALSWQRKLKQEGYSEAWEGRHNLPDDELDQTTPGGSSAQTAPEPISCTPPASDSAQSTEGEVNPNGNTKHQVLPRIFYATRTHSQIAQVVRELKRAGYTPKMAILAARSHYCVHSGVSKKANVDEECDKLLEERLCKYFINMPKLLGLQNTSVLQVHDIEDLVRVGKDVKACPYFAARKYAEDAELTFCPYNYLVDPVIRKSMGIDIRNAVLIFDEAHNIEDISRDAASLEMEHATMLDVQKAFEYKCFEADSRELYGPLADAFGRLGDWLKERCERADVRLQPGAAQRHEGVCAGLQMREELEEAGLGKEQVDVLQDLYQRAKQEEMLKSEAPAPALAEEDAAAEAVASTQAKKNGTGFALGHTSRLITILQLLHSADVSDYRLALQRWWRSSHGRDKPRRRGRRRDDGEDDEVLGWTMQICLWCLNPAIAFHSIAEEARSIILTSGTLSPLESFASELDASFPVRFEAPHVINTRVQVWAGSICAGPDKVKIAATYEHSHKVEFQDSVGASIAAIAGIVPDGLLVFLPSYVMLDRLMERWKVTGIWTKLQQTKAIVCEPRGTGDAFDAVMADFYSAIRAGRGAIFFAICRGKVSEGLDFTDKNARAVIVIGIPFPNVKDTKVNLKKKYNDAGQRDQSRSLLTGDQWYSQQAFRALNQAVGRCIRHKLDYGAIILLDRRFSNTANQRHLSRWVRTSINVHEAFSPALQSMKDFFARLEANPPGNVPPKEADYPSAKDAGRGSPAQSDKTQPKGEATSSQFASHSQPTLNAVWKHVPSRLRQLPGRPCPPAQRAPPLRMEPVPLNHPEEGPAPAAMEHAELPPTQSRGRGVEDHGSGGDTNAVALGAVLPVNVVRKWLRADVGENTAYLLNEPEVCHDNMAEVEGKALEAIHFCFDYARELLEDGGVLVELLDTWACPPPLGMQVIAAASGCGADSLQLPGLNAAAQAALLAHLQSLPPLQAVQEMQSICMAPNGDPSAGPTVPNCGQPGLQAKRDWALWAS</sequence>
<feature type="region of interest" description="Disordered" evidence="11">
    <location>
        <begin position="811"/>
        <end position="846"/>
    </location>
</feature>
<dbReference type="NCBIfam" id="TIGR00604">
    <property type="entry name" value="rad3"/>
    <property type="match status" value="1"/>
</dbReference>
<dbReference type="InterPro" id="IPR002464">
    <property type="entry name" value="DNA/RNA_helicase_DEAH_CS"/>
</dbReference>
<organism evidence="13 14">
    <name type="scientific">Coccomyxa subellipsoidea</name>
    <dbReference type="NCBI Taxonomy" id="248742"/>
    <lineage>
        <taxon>Eukaryota</taxon>
        <taxon>Viridiplantae</taxon>
        <taxon>Chlorophyta</taxon>
        <taxon>core chlorophytes</taxon>
        <taxon>Trebouxiophyceae</taxon>
        <taxon>Trebouxiophyceae incertae sedis</taxon>
        <taxon>Coccomyxaceae</taxon>
        <taxon>Coccomyxa</taxon>
    </lineage>
</organism>
<keyword evidence="4" id="KW-0378">Hydrolase</keyword>
<keyword evidence="9" id="KW-0413">Isomerase</keyword>
<evidence type="ECO:0000256" key="2">
    <source>
        <dbReference type="ARBA" id="ARBA00022723"/>
    </source>
</evidence>
<comment type="subcellular location">
    <subcellularLocation>
        <location evidence="1">Nucleus</location>
    </subcellularLocation>
</comment>
<feature type="compositionally biased region" description="Polar residues" evidence="11">
    <location>
        <begin position="80"/>
        <end position="100"/>
    </location>
</feature>
<evidence type="ECO:0000256" key="11">
    <source>
        <dbReference type="SAM" id="MobiDB-lite"/>
    </source>
</evidence>
<feature type="compositionally biased region" description="Polar residues" evidence="11">
    <location>
        <begin position="787"/>
        <end position="798"/>
    </location>
</feature>
<evidence type="ECO:0000313" key="14">
    <source>
        <dbReference type="Proteomes" id="UP001491310"/>
    </source>
</evidence>
<feature type="compositionally biased region" description="Polar residues" evidence="11">
    <location>
        <begin position="61"/>
        <end position="71"/>
    </location>
</feature>
<keyword evidence="8" id="KW-0411">Iron-sulfur</keyword>
<name>A0ABR2Z353_9CHLO</name>
<evidence type="ECO:0000256" key="7">
    <source>
        <dbReference type="ARBA" id="ARBA00023004"/>
    </source>
</evidence>
<keyword evidence="10" id="KW-0539">Nucleus</keyword>
<evidence type="ECO:0000256" key="1">
    <source>
        <dbReference type="ARBA" id="ARBA00004123"/>
    </source>
</evidence>
<feature type="region of interest" description="Disordered" evidence="11">
    <location>
        <begin position="750"/>
        <end position="798"/>
    </location>
</feature>
<evidence type="ECO:0000256" key="4">
    <source>
        <dbReference type="ARBA" id="ARBA00022801"/>
    </source>
</evidence>
<dbReference type="PANTHER" id="PTHR11472:SF47">
    <property type="entry name" value="FANCONI ANEMIA GROUP J PROTEIN"/>
    <property type="match status" value="1"/>
</dbReference>
<dbReference type="InterPro" id="IPR045028">
    <property type="entry name" value="DinG/Rad3-like"/>
</dbReference>
<evidence type="ECO:0000256" key="10">
    <source>
        <dbReference type="ARBA" id="ARBA00023242"/>
    </source>
</evidence>
<dbReference type="InterPro" id="IPR014013">
    <property type="entry name" value="Helic_SF1/SF2_ATP-bd_DinG/Rad3"/>
</dbReference>
<dbReference type="InterPro" id="IPR027417">
    <property type="entry name" value="P-loop_NTPase"/>
</dbReference>
<keyword evidence="14" id="KW-1185">Reference proteome</keyword>
<keyword evidence="2" id="KW-0479">Metal-binding</keyword>
<dbReference type="PROSITE" id="PS51193">
    <property type="entry name" value="HELICASE_ATP_BIND_2"/>
    <property type="match status" value="1"/>
</dbReference>
<dbReference type="EMBL" id="JALJOT010000001">
    <property type="protein sequence ID" value="KAK9918395.1"/>
    <property type="molecule type" value="Genomic_DNA"/>
</dbReference>